<dbReference type="Proteomes" id="UP000604825">
    <property type="component" value="Unassembled WGS sequence"/>
</dbReference>
<dbReference type="Pfam" id="PF00931">
    <property type="entry name" value="NB-ARC"/>
    <property type="match status" value="1"/>
</dbReference>
<comment type="caution">
    <text evidence="8">The sequence shown here is derived from an EMBL/GenBank/DDBJ whole genome shotgun (WGS) entry which is preliminary data.</text>
</comment>
<keyword evidence="9" id="KW-1185">Reference proteome</keyword>
<evidence type="ECO:0000313" key="8">
    <source>
        <dbReference type="EMBL" id="CAD6343883.1"/>
    </source>
</evidence>
<evidence type="ECO:0000256" key="1">
    <source>
        <dbReference type="ARBA" id="ARBA00008894"/>
    </source>
</evidence>
<protein>
    <submittedName>
        <fullName evidence="8">Uncharacterized protein</fullName>
    </submittedName>
</protein>
<feature type="domain" description="Disease resistance N-terminal" evidence="7">
    <location>
        <begin position="8"/>
        <end position="90"/>
    </location>
</feature>
<proteinExistence type="inferred from homology"/>
<gene>
    <name evidence="8" type="ORF">NCGR_LOCUS67981</name>
</gene>
<dbReference type="PANTHER" id="PTHR19338">
    <property type="entry name" value="TRANSLOCASE OF INNER MITOCHONDRIAL MEMBRANE 13 HOMOLOG"/>
    <property type="match status" value="1"/>
</dbReference>
<sequence length="299" mass="32583">MEGAAAAQAFLSNAGRLLSKEYQHLRGVGGQVAELRDELDAMNALLVMQSEADDGAVDRFLQVCMKQLREVAYDAEDCIDLYTLRIESRRTDGVRAWLGRLLGTLRSRRRLACEIGALRARAVAISERQARFGVNRDALRRFAPLLPAVPVSAASSSTSASNTDDRRRLVGIEDQANALAARLNAPVGEEAAARMAVFSIVGFGGLGKTTLAMEVCRRLEAEFPWQAMVSVSQAFEPSRDLKALLSDLLRQVVKPKTADDRGIKEEAALGAIDGLDDNGLAKRLEEVLTNKRYQNIGPT</sequence>
<evidence type="ECO:0000256" key="4">
    <source>
        <dbReference type="ARBA" id="ARBA00022741"/>
    </source>
</evidence>
<evidence type="ECO:0000256" key="5">
    <source>
        <dbReference type="ARBA" id="ARBA00022821"/>
    </source>
</evidence>
<organism evidence="8 9">
    <name type="scientific">Miscanthus lutarioriparius</name>
    <dbReference type="NCBI Taxonomy" id="422564"/>
    <lineage>
        <taxon>Eukaryota</taxon>
        <taxon>Viridiplantae</taxon>
        <taxon>Streptophyta</taxon>
        <taxon>Embryophyta</taxon>
        <taxon>Tracheophyta</taxon>
        <taxon>Spermatophyta</taxon>
        <taxon>Magnoliopsida</taxon>
        <taxon>Liliopsida</taxon>
        <taxon>Poales</taxon>
        <taxon>Poaceae</taxon>
        <taxon>PACMAD clade</taxon>
        <taxon>Panicoideae</taxon>
        <taxon>Andropogonodae</taxon>
        <taxon>Andropogoneae</taxon>
        <taxon>Saccharinae</taxon>
        <taxon>Miscanthus</taxon>
    </lineage>
</organism>
<dbReference type="AlphaFoldDB" id="A0A811SPZ8"/>
<comment type="similarity">
    <text evidence="1">Belongs to the disease resistance NB-LRR family.</text>
</comment>
<reference evidence="8" key="1">
    <citation type="submission" date="2020-10" db="EMBL/GenBank/DDBJ databases">
        <authorList>
            <person name="Han B."/>
            <person name="Lu T."/>
            <person name="Zhao Q."/>
            <person name="Huang X."/>
            <person name="Zhao Y."/>
        </authorList>
    </citation>
    <scope>NUCLEOTIDE SEQUENCE</scope>
</reference>
<accession>A0A811SPZ8</accession>
<feature type="domain" description="NB-ARC" evidence="6">
    <location>
        <begin position="194"/>
        <end position="293"/>
    </location>
</feature>
<dbReference type="GO" id="GO:0043531">
    <property type="term" value="F:ADP binding"/>
    <property type="evidence" value="ECO:0007669"/>
    <property type="project" value="InterPro"/>
</dbReference>
<keyword evidence="3" id="KW-0677">Repeat</keyword>
<evidence type="ECO:0000259" key="6">
    <source>
        <dbReference type="Pfam" id="PF00931"/>
    </source>
</evidence>
<dbReference type="CDD" id="cd14798">
    <property type="entry name" value="RX-CC_like"/>
    <property type="match status" value="1"/>
</dbReference>
<dbReference type="InterPro" id="IPR041118">
    <property type="entry name" value="Rx_N"/>
</dbReference>
<keyword evidence="5" id="KW-0611">Plant defense</keyword>
<dbReference type="Pfam" id="PF18052">
    <property type="entry name" value="Rx_N"/>
    <property type="match status" value="1"/>
</dbReference>
<keyword evidence="2" id="KW-0433">Leucine-rich repeat</keyword>
<dbReference type="SUPFAM" id="SSF52540">
    <property type="entry name" value="P-loop containing nucleoside triphosphate hydrolases"/>
    <property type="match status" value="1"/>
</dbReference>
<evidence type="ECO:0000256" key="3">
    <source>
        <dbReference type="ARBA" id="ARBA00022737"/>
    </source>
</evidence>
<name>A0A811SPZ8_9POAL</name>
<dbReference type="OrthoDB" id="3027644at2759"/>
<dbReference type="InterPro" id="IPR002182">
    <property type="entry name" value="NB-ARC"/>
</dbReference>
<dbReference type="Gene3D" id="3.40.50.300">
    <property type="entry name" value="P-loop containing nucleotide triphosphate hydrolases"/>
    <property type="match status" value="1"/>
</dbReference>
<dbReference type="InterPro" id="IPR038005">
    <property type="entry name" value="RX-like_CC"/>
</dbReference>
<evidence type="ECO:0000313" key="9">
    <source>
        <dbReference type="Proteomes" id="UP000604825"/>
    </source>
</evidence>
<evidence type="ECO:0000256" key="2">
    <source>
        <dbReference type="ARBA" id="ARBA00022614"/>
    </source>
</evidence>
<dbReference type="EMBL" id="CAJGYO010000849">
    <property type="protein sequence ID" value="CAD6343883.1"/>
    <property type="molecule type" value="Genomic_DNA"/>
</dbReference>
<evidence type="ECO:0000259" key="7">
    <source>
        <dbReference type="Pfam" id="PF18052"/>
    </source>
</evidence>
<keyword evidence="4" id="KW-0547">Nucleotide-binding</keyword>
<dbReference type="PANTHER" id="PTHR19338:SF48">
    <property type="entry name" value="OS12G0166600 PROTEIN"/>
    <property type="match status" value="1"/>
</dbReference>
<dbReference type="InterPro" id="IPR027417">
    <property type="entry name" value="P-loop_NTPase"/>
</dbReference>
<dbReference type="Gene3D" id="1.20.5.4130">
    <property type="match status" value="1"/>
</dbReference>
<dbReference type="GO" id="GO:0006952">
    <property type="term" value="P:defense response"/>
    <property type="evidence" value="ECO:0007669"/>
    <property type="project" value="UniProtKB-KW"/>
</dbReference>